<organism evidence="2">
    <name type="scientific">Oryza glumipatula</name>
    <dbReference type="NCBI Taxonomy" id="40148"/>
    <lineage>
        <taxon>Eukaryota</taxon>
        <taxon>Viridiplantae</taxon>
        <taxon>Streptophyta</taxon>
        <taxon>Embryophyta</taxon>
        <taxon>Tracheophyta</taxon>
        <taxon>Spermatophyta</taxon>
        <taxon>Magnoliopsida</taxon>
        <taxon>Liliopsida</taxon>
        <taxon>Poales</taxon>
        <taxon>Poaceae</taxon>
        <taxon>BOP clade</taxon>
        <taxon>Oryzoideae</taxon>
        <taxon>Oryzeae</taxon>
        <taxon>Oryzinae</taxon>
        <taxon>Oryza</taxon>
    </lineage>
</organism>
<protein>
    <submittedName>
        <fullName evidence="2">Uncharacterized protein</fullName>
    </submittedName>
</protein>
<accession>A0A0E0AQY9</accession>
<dbReference type="AlphaFoldDB" id="A0A0E0AQY9"/>
<dbReference type="HOGENOM" id="CLU_2363160_0_0_1"/>
<sequence>MAADEEEGCKLNGGGDGLDTSETIDRRWPPQTLIPFAVCCHRLVDLALVVEWDVSMELAGPPPATSRPPRSALKKHVGSMGKAAGSKKLADSSYRP</sequence>
<feature type="region of interest" description="Disordered" evidence="1">
    <location>
        <begin position="58"/>
        <end position="96"/>
    </location>
</feature>
<reference evidence="2" key="2">
    <citation type="submission" date="2018-05" db="EMBL/GenBank/DDBJ databases">
        <title>OgluRS3 (Oryza glumaepatula Reference Sequence Version 3).</title>
        <authorList>
            <person name="Zhang J."/>
            <person name="Kudrna D."/>
            <person name="Lee S."/>
            <person name="Talag J."/>
            <person name="Welchert J."/>
            <person name="Wing R.A."/>
        </authorList>
    </citation>
    <scope>NUCLEOTIDE SEQUENCE [LARGE SCALE GENOMIC DNA]</scope>
</reference>
<proteinExistence type="predicted"/>
<dbReference type="Gramene" id="OGLUM08G03300.1">
    <property type="protein sequence ID" value="OGLUM08G03300.1"/>
    <property type="gene ID" value="OGLUM08G03300"/>
</dbReference>
<dbReference type="Proteomes" id="UP000026961">
    <property type="component" value="Chromosome 8"/>
</dbReference>
<feature type="region of interest" description="Disordered" evidence="1">
    <location>
        <begin position="1"/>
        <end position="24"/>
    </location>
</feature>
<keyword evidence="3" id="KW-1185">Reference proteome</keyword>
<reference evidence="2" key="1">
    <citation type="submission" date="2015-04" db="UniProtKB">
        <authorList>
            <consortium name="EnsemblPlants"/>
        </authorList>
    </citation>
    <scope>IDENTIFICATION</scope>
</reference>
<evidence type="ECO:0000313" key="2">
    <source>
        <dbReference type="EnsemblPlants" id="OGLUM08G03300.1"/>
    </source>
</evidence>
<name>A0A0E0AQY9_9ORYZ</name>
<evidence type="ECO:0000256" key="1">
    <source>
        <dbReference type="SAM" id="MobiDB-lite"/>
    </source>
</evidence>
<evidence type="ECO:0000313" key="3">
    <source>
        <dbReference type="Proteomes" id="UP000026961"/>
    </source>
</evidence>
<dbReference type="EnsemblPlants" id="OGLUM08G03300.1">
    <property type="protein sequence ID" value="OGLUM08G03300.1"/>
    <property type="gene ID" value="OGLUM08G03300"/>
</dbReference>